<gene>
    <name evidence="2" type="ORF">EMEDMD4_240093</name>
</gene>
<evidence type="ECO:0000256" key="1">
    <source>
        <dbReference type="SAM" id="MobiDB-lite"/>
    </source>
</evidence>
<reference evidence="2" key="1">
    <citation type="submission" date="2019-06" db="EMBL/GenBank/DDBJ databases">
        <authorList>
            <person name="Le Quere A."/>
            <person name="Colella S."/>
        </authorList>
    </citation>
    <scope>NUCLEOTIDE SEQUENCE</scope>
    <source>
        <strain evidence="2">EmedicaeMD41</strain>
    </source>
</reference>
<proteinExistence type="predicted"/>
<feature type="region of interest" description="Disordered" evidence="1">
    <location>
        <begin position="28"/>
        <end position="59"/>
    </location>
</feature>
<sequence>MKFSKIRGLRESVAANITMLLVEKSTLPTEARRYPSPSPHRRAAPSQTRMISGRSGPEA</sequence>
<protein>
    <submittedName>
        <fullName evidence="2">Uncharacterized protein</fullName>
    </submittedName>
</protein>
<organism evidence="2">
    <name type="scientific">Sinorhizobium medicae</name>
    <dbReference type="NCBI Taxonomy" id="110321"/>
    <lineage>
        <taxon>Bacteria</taxon>
        <taxon>Pseudomonadati</taxon>
        <taxon>Pseudomonadota</taxon>
        <taxon>Alphaproteobacteria</taxon>
        <taxon>Hyphomicrobiales</taxon>
        <taxon>Rhizobiaceae</taxon>
        <taxon>Sinorhizobium/Ensifer group</taxon>
        <taxon>Sinorhizobium</taxon>
    </lineage>
</organism>
<dbReference type="EMBL" id="CABFNB010000089">
    <property type="protein sequence ID" value="VTZ61150.1"/>
    <property type="molecule type" value="Genomic_DNA"/>
</dbReference>
<accession>A0A508WUD1</accession>
<name>A0A508WUD1_9HYPH</name>
<dbReference type="AlphaFoldDB" id="A0A508WUD1"/>
<dbReference type="Proteomes" id="UP000507954">
    <property type="component" value="Unassembled WGS sequence"/>
</dbReference>
<evidence type="ECO:0000313" key="2">
    <source>
        <dbReference type="EMBL" id="VTZ61150.1"/>
    </source>
</evidence>